<evidence type="ECO:0000256" key="1">
    <source>
        <dbReference type="ARBA" id="ARBA00005656"/>
    </source>
</evidence>
<dbReference type="Pfam" id="PF01515">
    <property type="entry name" value="PTA_PTB"/>
    <property type="match status" value="1"/>
</dbReference>
<keyword evidence="6" id="KW-1185">Reference proteome</keyword>
<dbReference type="NCBIfam" id="TIGR02706">
    <property type="entry name" value="P_butyryltrans"/>
    <property type="match status" value="1"/>
</dbReference>
<dbReference type="AlphaFoldDB" id="A0A4R3KJV1"/>
<evidence type="ECO:0000256" key="2">
    <source>
        <dbReference type="ARBA" id="ARBA00022679"/>
    </source>
</evidence>
<comment type="similarity">
    <text evidence="1">Belongs to the phosphate acetyltransferase and butyryltransferase family.</text>
</comment>
<evidence type="ECO:0000259" key="4">
    <source>
        <dbReference type="Pfam" id="PF01515"/>
    </source>
</evidence>
<sequence>MKSFQDMLKQINRNHPPEVAIALAEDKEVLLAVKEAIDLGIARFHLVGNQKKIIELLQELAIDKDQVKVINEEDPIRASRKAIELVHLGEAQIVMKGLVPTATILKAVLDKEVGLRTSGLISHVAVFEAKEYSKLFMVTDAAMNIAPTLEQKVQIIENAVEFAYSLGISLPKVAPIAAIETINSNMAATIDAAVLSKMADRGQIQGVIIDGPLALDNAISLEAAKHKGIMSQVAGDADILLVPNIEVGNVLYKSLVYFAKAKVGAIVLGAKAPIVLTSRADSRETKLLSICLAVFLVQNKKINRYF</sequence>
<proteinExistence type="inferred from homology"/>
<dbReference type="RefSeq" id="WP_132766919.1">
    <property type="nucleotide sequence ID" value="NZ_SMAB01000002.1"/>
</dbReference>
<dbReference type="OrthoDB" id="9774179at2"/>
<name>A0A4R3KJV1_9BACI</name>
<dbReference type="PIRSF" id="PIRSF000428">
    <property type="entry name" value="P_Ac_trans"/>
    <property type="match status" value="1"/>
</dbReference>
<dbReference type="EMBL" id="SMAB01000002">
    <property type="protein sequence ID" value="TCS84055.1"/>
    <property type="molecule type" value="Genomic_DNA"/>
</dbReference>
<protein>
    <submittedName>
        <fullName evidence="5">Phosphate butyryltransferase</fullName>
    </submittedName>
</protein>
<evidence type="ECO:0000313" key="5">
    <source>
        <dbReference type="EMBL" id="TCS84055.1"/>
    </source>
</evidence>
<dbReference type="InterPro" id="IPR014079">
    <property type="entry name" value="Phosphate_butyryltransferase"/>
</dbReference>
<evidence type="ECO:0000313" key="6">
    <source>
        <dbReference type="Proteomes" id="UP000295788"/>
    </source>
</evidence>
<gene>
    <name evidence="5" type="ORF">EDD72_10296</name>
</gene>
<dbReference type="Proteomes" id="UP000295788">
    <property type="component" value="Unassembled WGS sequence"/>
</dbReference>
<dbReference type="PANTHER" id="PTHR43356:SF2">
    <property type="entry name" value="PHOSPHATE ACETYLTRANSFERASE"/>
    <property type="match status" value="1"/>
</dbReference>
<accession>A0A4R3KJV1</accession>
<dbReference type="NCBIfam" id="NF005837">
    <property type="entry name" value="PRK07742.1"/>
    <property type="match status" value="1"/>
</dbReference>
<organism evidence="5 6">
    <name type="scientific">Tepidibacillus fermentans</name>
    <dbReference type="NCBI Taxonomy" id="1281767"/>
    <lineage>
        <taxon>Bacteria</taxon>
        <taxon>Bacillati</taxon>
        <taxon>Bacillota</taxon>
        <taxon>Bacilli</taxon>
        <taxon>Bacillales</taxon>
        <taxon>Bacillaceae</taxon>
        <taxon>Tepidibacillus</taxon>
    </lineage>
</organism>
<comment type="caution">
    <text evidence="5">The sequence shown here is derived from an EMBL/GenBank/DDBJ whole genome shotgun (WGS) entry which is preliminary data.</text>
</comment>
<dbReference type="InterPro" id="IPR012147">
    <property type="entry name" value="P_Ac_Bu_trans"/>
</dbReference>
<dbReference type="NCBIfam" id="NF006045">
    <property type="entry name" value="PRK08190.1"/>
    <property type="match status" value="1"/>
</dbReference>
<dbReference type="GO" id="GO:0050182">
    <property type="term" value="F:phosphate butyryltransferase activity"/>
    <property type="evidence" value="ECO:0007669"/>
    <property type="project" value="InterPro"/>
</dbReference>
<dbReference type="Gene3D" id="3.40.718.10">
    <property type="entry name" value="Isopropylmalate Dehydrogenase"/>
    <property type="match status" value="1"/>
</dbReference>
<dbReference type="NCBIfam" id="NF004472">
    <property type="entry name" value="PRK05805.1"/>
    <property type="match status" value="1"/>
</dbReference>
<keyword evidence="3" id="KW-0012">Acyltransferase</keyword>
<evidence type="ECO:0000256" key="3">
    <source>
        <dbReference type="ARBA" id="ARBA00023315"/>
    </source>
</evidence>
<dbReference type="GO" id="GO:0019605">
    <property type="term" value="P:butyrate metabolic process"/>
    <property type="evidence" value="ECO:0007669"/>
    <property type="project" value="InterPro"/>
</dbReference>
<feature type="domain" description="Phosphate acetyl/butaryl transferase" evidence="4">
    <location>
        <begin position="79"/>
        <end position="293"/>
    </location>
</feature>
<dbReference type="SUPFAM" id="SSF53659">
    <property type="entry name" value="Isocitrate/Isopropylmalate dehydrogenase-like"/>
    <property type="match status" value="1"/>
</dbReference>
<keyword evidence="2 5" id="KW-0808">Transferase</keyword>
<dbReference type="InterPro" id="IPR050500">
    <property type="entry name" value="Phos_Acetyltrans/Butyryltrans"/>
</dbReference>
<dbReference type="InterPro" id="IPR002505">
    <property type="entry name" value="PTA_PTB"/>
</dbReference>
<dbReference type="PANTHER" id="PTHR43356">
    <property type="entry name" value="PHOSPHATE ACETYLTRANSFERASE"/>
    <property type="match status" value="1"/>
</dbReference>
<reference evidence="5 6" key="1">
    <citation type="submission" date="2019-03" db="EMBL/GenBank/DDBJ databases">
        <title>Genomic Encyclopedia of Type Strains, Phase IV (KMG-IV): sequencing the most valuable type-strain genomes for metagenomic binning, comparative biology and taxonomic classification.</title>
        <authorList>
            <person name="Goeker M."/>
        </authorList>
    </citation>
    <scope>NUCLEOTIDE SEQUENCE [LARGE SCALE GENOMIC DNA]</scope>
    <source>
        <strain evidence="5 6">DSM 23802</strain>
    </source>
</reference>